<feature type="compositionally biased region" description="Gly residues" evidence="1">
    <location>
        <begin position="239"/>
        <end position="276"/>
    </location>
</feature>
<dbReference type="OrthoDB" id="4629613at2"/>
<keyword evidence="4" id="KW-1185">Reference proteome</keyword>
<organism evidence="3 4">
    <name type="scientific">Umezawaea tangerina</name>
    <dbReference type="NCBI Taxonomy" id="84725"/>
    <lineage>
        <taxon>Bacteria</taxon>
        <taxon>Bacillati</taxon>
        <taxon>Actinomycetota</taxon>
        <taxon>Actinomycetes</taxon>
        <taxon>Pseudonocardiales</taxon>
        <taxon>Pseudonocardiaceae</taxon>
        <taxon>Umezawaea</taxon>
    </lineage>
</organism>
<dbReference type="InterPro" id="IPR010310">
    <property type="entry name" value="T7SS_ESAT-6-like"/>
</dbReference>
<accession>A0A2T0SGY2</accession>
<dbReference type="Proteomes" id="UP000239494">
    <property type="component" value="Unassembled WGS sequence"/>
</dbReference>
<dbReference type="EMBL" id="PVTF01000020">
    <property type="protein sequence ID" value="PRY32666.1"/>
    <property type="molecule type" value="Genomic_DNA"/>
</dbReference>
<dbReference type="Pfam" id="PF01464">
    <property type="entry name" value="SLT"/>
    <property type="match status" value="1"/>
</dbReference>
<dbReference type="InterPro" id="IPR023346">
    <property type="entry name" value="Lysozyme-like_dom_sf"/>
</dbReference>
<comment type="caution">
    <text evidence="3">The sequence shown here is derived from an EMBL/GenBank/DDBJ whole genome shotgun (WGS) entry which is preliminary data.</text>
</comment>
<feature type="domain" description="Transglycosylase SLT" evidence="2">
    <location>
        <begin position="315"/>
        <end position="397"/>
    </location>
</feature>
<dbReference type="InterPro" id="IPR008258">
    <property type="entry name" value="Transglycosylase_SLT_dom_1"/>
</dbReference>
<protein>
    <submittedName>
        <fullName evidence="3">WXG100 family type VII secretion target</fullName>
    </submittedName>
</protein>
<dbReference type="RefSeq" id="WP_106196118.1">
    <property type="nucleotide sequence ID" value="NZ_PVTF01000020.1"/>
</dbReference>
<dbReference type="InterPro" id="IPR036689">
    <property type="entry name" value="ESAT-6-like_sf"/>
</dbReference>
<evidence type="ECO:0000259" key="2">
    <source>
        <dbReference type="Pfam" id="PF01464"/>
    </source>
</evidence>
<evidence type="ECO:0000313" key="4">
    <source>
        <dbReference type="Proteomes" id="UP000239494"/>
    </source>
</evidence>
<feature type="compositionally biased region" description="Pro residues" evidence="1">
    <location>
        <begin position="278"/>
        <end position="288"/>
    </location>
</feature>
<sequence>MSAKDEVAALPGGQALAALAEKVDTAQPEAVKEIATRWKEAADKCGESGNTVQQSVNQLDGAWEGVSADGFVAYMGEFTKSGNSVKDALTNAATDLESAAAALETAKTSITRICEDLLSAARRVRAQNPDAEPTDIDAHIQGLCADAAGDAQPVIATAENALNTALSALKGRATAISPKFSALGDPTIQKFVPATDNPVEWTPKTEADTNTSSADAPPAPQDTTPVNQPPSTSTPSGGSSSGGGGGGGAAFAGGGGGGGGGGESGGGGGGFGGFGASGPPPTSGPPPGNVDQWIREAIRILQENGIPVTDANIDEIWTIIEKESGGNPHAINDWDSNAAAGTPSKGLMQCIDPTFNSYKLPGHDDIYNPVDNIIAGVRYTFSRYGGFEGHPGLASMASGGGYQGY</sequence>
<reference evidence="3 4" key="1">
    <citation type="submission" date="2018-03" db="EMBL/GenBank/DDBJ databases">
        <title>Genomic Encyclopedia of Archaeal and Bacterial Type Strains, Phase II (KMG-II): from individual species to whole genera.</title>
        <authorList>
            <person name="Goeker M."/>
        </authorList>
    </citation>
    <scope>NUCLEOTIDE SEQUENCE [LARGE SCALE GENOMIC DNA]</scope>
    <source>
        <strain evidence="3 4">DSM 44720</strain>
    </source>
</reference>
<dbReference type="Gene3D" id="1.10.530.10">
    <property type="match status" value="1"/>
</dbReference>
<dbReference type="Pfam" id="PF06013">
    <property type="entry name" value="WXG100"/>
    <property type="match status" value="1"/>
</dbReference>
<dbReference type="CDD" id="cd13402">
    <property type="entry name" value="LT_TF-like"/>
    <property type="match status" value="1"/>
</dbReference>
<dbReference type="AlphaFoldDB" id="A0A2T0SGY2"/>
<feature type="region of interest" description="Disordered" evidence="1">
    <location>
        <begin position="189"/>
        <end position="291"/>
    </location>
</feature>
<proteinExistence type="predicted"/>
<dbReference type="SUPFAM" id="SSF53955">
    <property type="entry name" value="Lysozyme-like"/>
    <property type="match status" value="1"/>
</dbReference>
<dbReference type="SUPFAM" id="SSF140453">
    <property type="entry name" value="EsxAB dimer-like"/>
    <property type="match status" value="1"/>
</dbReference>
<evidence type="ECO:0000313" key="3">
    <source>
        <dbReference type="EMBL" id="PRY32666.1"/>
    </source>
</evidence>
<evidence type="ECO:0000256" key="1">
    <source>
        <dbReference type="SAM" id="MobiDB-lite"/>
    </source>
</evidence>
<gene>
    <name evidence="3" type="ORF">CLV43_12085</name>
</gene>
<name>A0A2T0SGY2_9PSEU</name>
<feature type="compositionally biased region" description="Low complexity" evidence="1">
    <location>
        <begin position="211"/>
        <end position="238"/>
    </location>
</feature>
<dbReference type="Gene3D" id="1.10.287.1060">
    <property type="entry name" value="ESAT-6-like"/>
    <property type="match status" value="1"/>
</dbReference>